<evidence type="ECO:0000313" key="2">
    <source>
        <dbReference type="Proteomes" id="UP001172680"/>
    </source>
</evidence>
<accession>A0ACC2ZBY0</accession>
<sequence>MAEVPIGGVISASKLAFDIYQYGWNKDLKASTNYIDFGNDIKDLGENLKNIKDVVHRADAACRQRSTQLRTWNPSSFTGVAGNYDRTLKDCAAFLEKNKKFSHKDSFARNVKWNVQYQDQVKRLRERLTYHNSKMMILLKLLELELLISTPGIPIRHVDEESEQSHNAEYYFLDLPVDLDTKIHEAARKEHPEIDETGKFPIDAAPDAFIFQFNRNIDKYLQFTQQEADPLVAPDIASLDLPEEFSPWLELDLSDALAQVKEDELSEEVMPDNWSFDIATVKFIPIYARPGTNAGVMNIKLMDTRKWEVALQFSDLKYLYTFQHLITGYTPSHYDQPDVRVTAILSGPNRETTEDGRLQLWLPRPFRAKTKSRSGRISGNDSGVTVSDAAIQSPTSPVSGARRQFPDPKASSHAESSARSGASAARSSKSSVRESRAGSETALFHDKPKQPLLVLYLKGQDSEDDDSLAAIHIDRDTVVNRSIEQNMAKKPIVAQRYNAGDDLNKLNLALLGMEQRKELPDSQWKNLTRLTFDFTNTADRKRFCGWSCHCDIRTGPGLKKCLDDGHQGVFGQVRAEYMAKLQGYYDGLARSRKTNVTT</sequence>
<comment type="caution">
    <text evidence="1">The sequence shown here is derived from an EMBL/GenBank/DDBJ whole genome shotgun (WGS) entry which is preliminary data.</text>
</comment>
<dbReference type="EMBL" id="JAPDRP010000008">
    <property type="protein sequence ID" value="KAJ9645211.1"/>
    <property type="molecule type" value="Genomic_DNA"/>
</dbReference>
<keyword evidence="2" id="KW-1185">Reference proteome</keyword>
<gene>
    <name evidence="1" type="ORF">H2199_003217</name>
</gene>
<evidence type="ECO:0000313" key="1">
    <source>
        <dbReference type="EMBL" id="KAJ9645211.1"/>
    </source>
</evidence>
<dbReference type="Proteomes" id="UP001172680">
    <property type="component" value="Unassembled WGS sequence"/>
</dbReference>
<reference evidence="1" key="1">
    <citation type="submission" date="2022-10" db="EMBL/GenBank/DDBJ databases">
        <title>Culturing micro-colonial fungi from biological soil crusts in the Mojave desert and describing Neophaeococcomyces mojavensis, and introducing the new genera and species Taxawa tesnikishii.</title>
        <authorList>
            <person name="Kurbessoian T."/>
            <person name="Stajich J.E."/>
        </authorList>
    </citation>
    <scope>NUCLEOTIDE SEQUENCE</scope>
    <source>
        <strain evidence="1">JES_115</strain>
    </source>
</reference>
<proteinExistence type="predicted"/>
<organism evidence="1 2">
    <name type="scientific">Coniosporium tulheliwenetii</name>
    <dbReference type="NCBI Taxonomy" id="3383036"/>
    <lineage>
        <taxon>Eukaryota</taxon>
        <taxon>Fungi</taxon>
        <taxon>Dikarya</taxon>
        <taxon>Ascomycota</taxon>
        <taxon>Pezizomycotina</taxon>
        <taxon>Dothideomycetes</taxon>
        <taxon>Dothideomycetes incertae sedis</taxon>
        <taxon>Coniosporium</taxon>
    </lineage>
</organism>
<protein>
    <submittedName>
        <fullName evidence="1">Uncharacterized protein</fullName>
    </submittedName>
</protein>
<name>A0ACC2ZBY0_9PEZI</name>